<dbReference type="GO" id="GO:0046872">
    <property type="term" value="F:metal ion binding"/>
    <property type="evidence" value="ECO:0007669"/>
    <property type="project" value="UniProtKB-KW"/>
</dbReference>
<evidence type="ECO:0000313" key="7">
    <source>
        <dbReference type="Proteomes" id="UP000014254"/>
    </source>
</evidence>
<feature type="binding site" evidence="5">
    <location>
        <position position="358"/>
    </location>
    <ligand>
        <name>Fe cation</name>
        <dbReference type="ChEBI" id="CHEBI:24875"/>
        <note>catalytic</note>
    </ligand>
</feature>
<dbReference type="OrthoDB" id="407010at2759"/>
<keyword evidence="2 5" id="KW-0479">Metal-binding</keyword>
<feature type="binding site" evidence="5">
    <location>
        <position position="218"/>
    </location>
    <ligand>
        <name>Fe cation</name>
        <dbReference type="ChEBI" id="CHEBI:24875"/>
        <note>catalytic</note>
    </ligand>
</feature>
<comment type="similarity">
    <text evidence="1">Belongs to the carotenoid oxygenase family.</text>
</comment>
<evidence type="ECO:0000256" key="4">
    <source>
        <dbReference type="ARBA" id="ARBA00023004"/>
    </source>
</evidence>
<reference evidence="7" key="1">
    <citation type="submission" date="2013-05" db="EMBL/GenBank/DDBJ databases">
        <title>The Genome sequence of Mucor circinelloides f. circinelloides 1006PhL.</title>
        <authorList>
            <consortium name="The Broad Institute Genomics Platform"/>
            <person name="Cuomo C."/>
            <person name="Earl A."/>
            <person name="Findley K."/>
            <person name="Lee S.C."/>
            <person name="Walker B."/>
            <person name="Young S."/>
            <person name="Zeng Q."/>
            <person name="Gargeya S."/>
            <person name="Fitzgerald M."/>
            <person name="Haas B."/>
            <person name="Abouelleil A."/>
            <person name="Allen A.W."/>
            <person name="Alvarado L."/>
            <person name="Arachchi H.M."/>
            <person name="Berlin A.M."/>
            <person name="Chapman S.B."/>
            <person name="Gainer-Dewar J."/>
            <person name="Goldberg J."/>
            <person name="Griggs A."/>
            <person name="Gujja S."/>
            <person name="Hansen M."/>
            <person name="Howarth C."/>
            <person name="Imamovic A."/>
            <person name="Ireland A."/>
            <person name="Larimer J."/>
            <person name="McCowan C."/>
            <person name="Murphy C."/>
            <person name="Pearson M."/>
            <person name="Poon T.W."/>
            <person name="Priest M."/>
            <person name="Roberts A."/>
            <person name="Saif S."/>
            <person name="Shea T."/>
            <person name="Sisk P."/>
            <person name="Sykes S."/>
            <person name="Wortman J."/>
            <person name="Nusbaum C."/>
            <person name="Birren B."/>
        </authorList>
    </citation>
    <scope>NUCLEOTIDE SEQUENCE [LARGE SCALE GENOMIC DNA]</scope>
    <source>
        <strain evidence="7">1006PhL</strain>
    </source>
</reference>
<organism evidence="6 7">
    <name type="scientific">Mucor circinelloides f. circinelloides (strain 1006PhL)</name>
    <name type="common">Mucormycosis agent</name>
    <name type="synonym">Calyptromyces circinelloides</name>
    <dbReference type="NCBI Taxonomy" id="1220926"/>
    <lineage>
        <taxon>Eukaryota</taxon>
        <taxon>Fungi</taxon>
        <taxon>Fungi incertae sedis</taxon>
        <taxon>Mucoromycota</taxon>
        <taxon>Mucoromycotina</taxon>
        <taxon>Mucoromycetes</taxon>
        <taxon>Mucorales</taxon>
        <taxon>Mucorineae</taxon>
        <taxon>Mucoraceae</taxon>
        <taxon>Mucor</taxon>
    </lineage>
</organism>
<dbReference type="STRING" id="1220926.S2J7C1"/>
<dbReference type="InterPro" id="IPR004294">
    <property type="entry name" value="Carotenoid_Oase"/>
</dbReference>
<gene>
    <name evidence="6" type="ORF">HMPREF1544_07191</name>
</gene>
<dbReference type="GO" id="GO:0016121">
    <property type="term" value="P:carotene catabolic process"/>
    <property type="evidence" value="ECO:0007669"/>
    <property type="project" value="TreeGrafter"/>
</dbReference>
<dbReference type="AlphaFoldDB" id="S2J7C1"/>
<feature type="binding site" evidence="5">
    <location>
        <position position="610"/>
    </location>
    <ligand>
        <name>Fe cation</name>
        <dbReference type="ChEBI" id="CHEBI:24875"/>
        <note>catalytic</note>
    </ligand>
</feature>
<evidence type="ECO:0000256" key="2">
    <source>
        <dbReference type="ARBA" id="ARBA00022723"/>
    </source>
</evidence>
<protein>
    <submittedName>
        <fullName evidence="6">Uncharacterized protein</fullName>
    </submittedName>
</protein>
<dbReference type="Pfam" id="PF03055">
    <property type="entry name" value="RPE65"/>
    <property type="match status" value="1"/>
</dbReference>
<sequence length="624" mass="70033">MITPAEANPNVNEAAPSPVGFKNVPSVESPVTLKLDGQIPSWVNGVMYRSGSGRYNVLLDNGDTFHIGHPFDGLAMLHRFEISGETQSVKYNSRHTSHGVERRIGQRDPTLLTFGPDPCKTIFGRIQSVYHHISKFGANAALQENDAEFDMVNVTVTPNFPLGADLEQETGVKRGEALVVKRDANTLQVVDPETLKPLKMFTYAHVSKKLQGQLCASHHQYDEETDEYINFMVKLGPFPTFQTFSLGPYLPSPPGEKEAMPAPEPRLHQPIWRHLGAWKTMEALKPSYIHSFSMTKNYIIIPNFPYYYSFGGLSAIYYSSAYQTFYWDETRHTLFHVIDRHTGHHVATYEADPCFSFHTANAWDEDVELPGGRKERVIYMDYCMYENTDIVDASFELGKTPTGKLDLDLVQPARYVFDKNTAHKEEHQIAPSQFRRYRLGQVPVAKPGADTWTPSWSNAFSNLTKFNKRRVASYAVIGHDLEMPRFNPRYNMKPYRFCWGVCESRHAPSYASGSVVNGLIKLDLNNVYLGPNTDQNSSAKIWDEPGCSCAEPIFIPNPDGQDEDDGVVMSIVNTTLQDGSESCFLLILDACSFTEIARTTIGAFNAVTLHGSFVDKHGRGIAVN</sequence>
<dbReference type="PANTHER" id="PTHR10543">
    <property type="entry name" value="BETA-CAROTENE DIOXYGENASE"/>
    <property type="match status" value="1"/>
</dbReference>
<evidence type="ECO:0000256" key="1">
    <source>
        <dbReference type="ARBA" id="ARBA00006787"/>
    </source>
</evidence>
<dbReference type="EMBL" id="KE123998">
    <property type="protein sequence ID" value="EPB86031.1"/>
    <property type="molecule type" value="Genomic_DNA"/>
</dbReference>
<dbReference type="OMA" id="SCMAFHR"/>
<keyword evidence="3" id="KW-0560">Oxidoreductase</keyword>
<feature type="binding site" evidence="5">
    <location>
        <position position="290"/>
    </location>
    <ligand>
        <name>Fe cation</name>
        <dbReference type="ChEBI" id="CHEBI:24875"/>
        <note>catalytic</note>
    </ligand>
</feature>
<dbReference type="GO" id="GO:0010436">
    <property type="term" value="F:carotenoid dioxygenase activity"/>
    <property type="evidence" value="ECO:0007669"/>
    <property type="project" value="TreeGrafter"/>
</dbReference>
<comment type="cofactor">
    <cofactor evidence="5">
        <name>Fe(2+)</name>
        <dbReference type="ChEBI" id="CHEBI:29033"/>
    </cofactor>
    <text evidence="5">Binds 1 Fe(2+) ion per subunit.</text>
</comment>
<evidence type="ECO:0000256" key="3">
    <source>
        <dbReference type="ARBA" id="ARBA00023002"/>
    </source>
</evidence>
<keyword evidence="7" id="KW-1185">Reference proteome</keyword>
<accession>S2J7C1</accession>
<proteinExistence type="inferred from homology"/>
<dbReference type="eggNOG" id="KOG1285">
    <property type="taxonomic scope" value="Eukaryota"/>
</dbReference>
<evidence type="ECO:0000313" key="6">
    <source>
        <dbReference type="EMBL" id="EPB86031.1"/>
    </source>
</evidence>
<name>S2J7C1_MUCC1</name>
<dbReference type="InParanoid" id="S2J7C1"/>
<evidence type="ECO:0000256" key="5">
    <source>
        <dbReference type="PIRSR" id="PIRSR604294-1"/>
    </source>
</evidence>
<keyword evidence="4 5" id="KW-0408">Iron</keyword>
<dbReference type="PANTHER" id="PTHR10543:SF24">
    <property type="entry name" value="CAROTENOID ISOMEROOXYGENASE"/>
    <property type="match status" value="1"/>
</dbReference>
<dbReference type="VEuPathDB" id="FungiDB:HMPREF1544_07191"/>
<dbReference type="Proteomes" id="UP000014254">
    <property type="component" value="Unassembled WGS sequence"/>
</dbReference>